<accession>A0A1C7MLM3</accession>
<comment type="caution">
    <text evidence="1">The sequence shown here is derived from an EMBL/GenBank/DDBJ whole genome shotgun (WGS) entry which is preliminary data.</text>
</comment>
<organism evidence="1 2">
    <name type="scientific">Grifola frondosa</name>
    <name type="common">Maitake</name>
    <name type="synonym">Polyporus frondosus</name>
    <dbReference type="NCBI Taxonomy" id="5627"/>
    <lineage>
        <taxon>Eukaryota</taxon>
        <taxon>Fungi</taxon>
        <taxon>Dikarya</taxon>
        <taxon>Basidiomycota</taxon>
        <taxon>Agaricomycotina</taxon>
        <taxon>Agaricomycetes</taxon>
        <taxon>Polyporales</taxon>
        <taxon>Grifolaceae</taxon>
        <taxon>Grifola</taxon>
    </lineage>
</organism>
<keyword evidence="2" id="KW-1185">Reference proteome</keyword>
<protein>
    <submittedName>
        <fullName evidence="1">Uncharacterized protein</fullName>
    </submittedName>
</protein>
<dbReference type="AlphaFoldDB" id="A0A1C7MLM3"/>
<evidence type="ECO:0000313" key="1">
    <source>
        <dbReference type="EMBL" id="OBZ77326.1"/>
    </source>
</evidence>
<sequence>MPALKRQPGPTAPVTLEAPGFNVLTAWFDTGAHDPNKTKARNQARILAEYRILCTRGTGWTEYAENGPMDTSGKQYVYAEDLSKP</sequence>
<evidence type="ECO:0000313" key="2">
    <source>
        <dbReference type="Proteomes" id="UP000092993"/>
    </source>
</evidence>
<dbReference type="EMBL" id="LUGG01000002">
    <property type="protein sequence ID" value="OBZ77326.1"/>
    <property type="molecule type" value="Genomic_DNA"/>
</dbReference>
<dbReference type="Proteomes" id="UP000092993">
    <property type="component" value="Unassembled WGS sequence"/>
</dbReference>
<proteinExistence type="predicted"/>
<gene>
    <name evidence="1" type="ORF">A0H81_01665</name>
</gene>
<name>A0A1C7MLM3_GRIFR</name>
<reference evidence="1 2" key="1">
    <citation type="submission" date="2016-03" db="EMBL/GenBank/DDBJ databases">
        <title>Whole genome sequencing of Grifola frondosa 9006-11.</title>
        <authorList>
            <person name="Min B."/>
            <person name="Park H."/>
            <person name="Kim J.-G."/>
            <person name="Cho H."/>
            <person name="Oh Y.-L."/>
            <person name="Kong W.-S."/>
            <person name="Choi I.-G."/>
        </authorList>
    </citation>
    <scope>NUCLEOTIDE SEQUENCE [LARGE SCALE GENOMIC DNA]</scope>
    <source>
        <strain evidence="1 2">9006-11</strain>
    </source>
</reference>